<proteinExistence type="predicted"/>
<dbReference type="RefSeq" id="WP_196281400.1">
    <property type="nucleotide sequence ID" value="NZ_JADQDQ010000002.1"/>
</dbReference>
<accession>A0ABS0IFB0</accession>
<gene>
    <name evidence="2" type="ORF">I2I05_06475</name>
</gene>
<reference evidence="2 3" key="1">
    <citation type="submission" date="2020-11" db="EMBL/GenBank/DDBJ databases">
        <authorList>
            <person name="Kim M.K."/>
        </authorList>
    </citation>
    <scope>NUCLEOTIDE SEQUENCE [LARGE SCALE GENOMIC DNA]</scope>
    <source>
        <strain evidence="2 3">BT683</strain>
    </source>
</reference>
<protein>
    <submittedName>
        <fullName evidence="2">Uncharacterized protein</fullName>
    </submittedName>
</protein>
<dbReference type="EMBL" id="JADQDQ010000002">
    <property type="protein sequence ID" value="MBF9237037.1"/>
    <property type="molecule type" value="Genomic_DNA"/>
</dbReference>
<keyword evidence="1" id="KW-0812">Transmembrane</keyword>
<feature type="transmembrane region" description="Helical" evidence="1">
    <location>
        <begin position="27"/>
        <end position="48"/>
    </location>
</feature>
<evidence type="ECO:0000313" key="2">
    <source>
        <dbReference type="EMBL" id="MBF9237037.1"/>
    </source>
</evidence>
<dbReference type="Proteomes" id="UP000597617">
    <property type="component" value="Unassembled WGS sequence"/>
</dbReference>
<organism evidence="2 3">
    <name type="scientific">Hymenobacter jeongseonensis</name>
    <dbReference type="NCBI Taxonomy" id="2791027"/>
    <lineage>
        <taxon>Bacteria</taxon>
        <taxon>Pseudomonadati</taxon>
        <taxon>Bacteroidota</taxon>
        <taxon>Cytophagia</taxon>
        <taxon>Cytophagales</taxon>
        <taxon>Hymenobacteraceae</taxon>
        <taxon>Hymenobacter</taxon>
    </lineage>
</organism>
<sequence length="58" mass="6424">MGGYLFFGAGLLLAALALVVPMQFMEAVTLVLIIGTVAFCYGYSFWVFRQEEKLREAA</sequence>
<keyword evidence="3" id="KW-1185">Reference proteome</keyword>
<keyword evidence="1" id="KW-0472">Membrane</keyword>
<evidence type="ECO:0000256" key="1">
    <source>
        <dbReference type="SAM" id="Phobius"/>
    </source>
</evidence>
<name>A0ABS0IFB0_9BACT</name>
<keyword evidence="1" id="KW-1133">Transmembrane helix</keyword>
<comment type="caution">
    <text evidence="2">The sequence shown here is derived from an EMBL/GenBank/DDBJ whole genome shotgun (WGS) entry which is preliminary data.</text>
</comment>
<evidence type="ECO:0000313" key="3">
    <source>
        <dbReference type="Proteomes" id="UP000597617"/>
    </source>
</evidence>